<feature type="transmembrane region" description="Helical" evidence="6">
    <location>
        <begin position="114"/>
        <end position="136"/>
    </location>
</feature>
<evidence type="ECO:0000256" key="2">
    <source>
        <dbReference type="ARBA" id="ARBA00022448"/>
    </source>
</evidence>
<dbReference type="Proteomes" id="UP000663836">
    <property type="component" value="Unassembled WGS sequence"/>
</dbReference>
<evidence type="ECO:0000256" key="6">
    <source>
        <dbReference type="SAM" id="Phobius"/>
    </source>
</evidence>
<feature type="transmembrane region" description="Helical" evidence="6">
    <location>
        <begin position="36"/>
        <end position="58"/>
    </location>
</feature>
<evidence type="ECO:0000256" key="1">
    <source>
        <dbReference type="ARBA" id="ARBA00004141"/>
    </source>
</evidence>
<organism evidence="7 8">
    <name type="scientific">Rotaria sordida</name>
    <dbReference type="NCBI Taxonomy" id="392033"/>
    <lineage>
        <taxon>Eukaryota</taxon>
        <taxon>Metazoa</taxon>
        <taxon>Spiralia</taxon>
        <taxon>Gnathifera</taxon>
        <taxon>Rotifera</taxon>
        <taxon>Eurotatoria</taxon>
        <taxon>Bdelloidea</taxon>
        <taxon>Philodinida</taxon>
        <taxon>Philodinidae</taxon>
        <taxon>Rotaria</taxon>
    </lineage>
</organism>
<evidence type="ECO:0000256" key="5">
    <source>
        <dbReference type="ARBA" id="ARBA00023136"/>
    </source>
</evidence>
<accession>A0A819BBF1</accession>
<keyword evidence="4 6" id="KW-1133">Transmembrane helix</keyword>
<dbReference type="GO" id="GO:0016020">
    <property type="term" value="C:membrane"/>
    <property type="evidence" value="ECO:0007669"/>
    <property type="project" value="UniProtKB-SubCell"/>
</dbReference>
<dbReference type="EMBL" id="CAJOBD010001426">
    <property type="protein sequence ID" value="CAF3798290.1"/>
    <property type="molecule type" value="Genomic_DNA"/>
</dbReference>
<reference evidence="7" key="1">
    <citation type="submission" date="2021-02" db="EMBL/GenBank/DDBJ databases">
        <authorList>
            <person name="Nowell W R."/>
        </authorList>
    </citation>
    <scope>NUCLEOTIDE SEQUENCE</scope>
</reference>
<protein>
    <submittedName>
        <fullName evidence="7">Uncharacterized protein</fullName>
    </submittedName>
</protein>
<comment type="caution">
    <text evidence="7">The sequence shown here is derived from an EMBL/GenBank/DDBJ whole genome shotgun (WGS) entry which is preliminary data.</text>
</comment>
<proteinExistence type="predicted"/>
<keyword evidence="3 6" id="KW-0812">Transmembrane</keyword>
<dbReference type="GO" id="GO:0022857">
    <property type="term" value="F:transmembrane transporter activity"/>
    <property type="evidence" value="ECO:0007669"/>
    <property type="project" value="TreeGrafter"/>
</dbReference>
<evidence type="ECO:0000256" key="4">
    <source>
        <dbReference type="ARBA" id="ARBA00022989"/>
    </source>
</evidence>
<dbReference type="AlphaFoldDB" id="A0A819BBF1"/>
<dbReference type="PANTHER" id="PTHR43791">
    <property type="entry name" value="PERMEASE-RELATED"/>
    <property type="match status" value="1"/>
</dbReference>
<keyword evidence="5 6" id="KW-0472">Membrane</keyword>
<gene>
    <name evidence="7" type="ORF">JBS370_LOCUS15153</name>
</gene>
<sequence length="171" mass="19504">MRIAVLYGAAIASRALAGVLSYGMQKLKDIHGLKSWQWMFLLEGSPTIPLSIITYLFLDNVPNAVQWLNNIEKQLLTNLLQNDAGVAGRNSTPSTRHSWRQIYRDVDKPTYRRGHGICGGMIAASLILTIILRVCLMRENHRRTNLSPEEYEREAAVKEPCDWHPDVRYEL</sequence>
<evidence type="ECO:0000313" key="7">
    <source>
        <dbReference type="EMBL" id="CAF3798290.1"/>
    </source>
</evidence>
<keyword evidence="2" id="KW-0813">Transport</keyword>
<name>A0A819BBF1_9BILA</name>
<dbReference type="SUPFAM" id="SSF103473">
    <property type="entry name" value="MFS general substrate transporter"/>
    <property type="match status" value="1"/>
</dbReference>
<feature type="transmembrane region" description="Helical" evidence="6">
    <location>
        <begin position="6"/>
        <end position="24"/>
    </location>
</feature>
<comment type="subcellular location">
    <subcellularLocation>
        <location evidence="1">Membrane</location>
        <topology evidence="1">Multi-pass membrane protein</topology>
    </subcellularLocation>
</comment>
<dbReference type="PANTHER" id="PTHR43791:SF36">
    <property type="entry name" value="TRANSPORTER, PUTATIVE (AFU_ORTHOLOGUE AFUA_6G08340)-RELATED"/>
    <property type="match status" value="1"/>
</dbReference>
<evidence type="ECO:0000313" key="8">
    <source>
        <dbReference type="Proteomes" id="UP000663836"/>
    </source>
</evidence>
<evidence type="ECO:0000256" key="3">
    <source>
        <dbReference type="ARBA" id="ARBA00022692"/>
    </source>
</evidence>
<dbReference type="InterPro" id="IPR036259">
    <property type="entry name" value="MFS_trans_sf"/>
</dbReference>